<dbReference type="SMART" id="SM00355">
    <property type="entry name" value="ZnF_C2H2"/>
    <property type="match status" value="2"/>
</dbReference>
<reference evidence="1" key="2">
    <citation type="submission" date="2022-06" db="UniProtKB">
        <authorList>
            <consortium name="EnsemblMetazoa"/>
        </authorList>
    </citation>
    <scope>IDENTIFICATION</scope>
    <source>
        <strain evidence="1">PS312</strain>
    </source>
</reference>
<sequence>MYHSEKTMELLMQLHNFNQPFISDGQTSINGEETMRNEGTRLNVTVTSIEEVSRNTLVEMSQEELEEMLKNNKEITIHLPSEWSDEQRQKAIDGFTAMQNKDVVNTAQLSDDISISIISGNGKFTLGRNAPPHPMEWKFCNNLISSSFCPRCGESIKECGSSRSVHYRRYHFPIYYSLSQPLYKKEFIDQWLSVELGSRSTEWRVCQICDGKENILFKGRLTLLIHIKKAFYIISRSREAFCGNEGYIPETIQKQSAKNRLQPQEKYLTSEVTLTSSIEVDTPPLKMNDPVDQRDIDFISHDDKLNHCPRCSLRGFSHSNLVTHYRSAHFGVYFKMVEIPLTKYEKWLSVRLGQKNEGFSRECPHCIKPTLRFFGRVELLKHIRKNHIAVFLEMEKDYLNKFWNEKPENEEIHRLLVDCALVDEWTKRN</sequence>
<reference evidence="2" key="1">
    <citation type="journal article" date="2008" name="Nat. Genet.">
        <title>The Pristionchus pacificus genome provides a unique perspective on nematode lifestyle and parasitism.</title>
        <authorList>
            <person name="Dieterich C."/>
            <person name="Clifton S.W."/>
            <person name="Schuster L.N."/>
            <person name="Chinwalla A."/>
            <person name="Delehaunty K."/>
            <person name="Dinkelacker I."/>
            <person name="Fulton L."/>
            <person name="Fulton R."/>
            <person name="Godfrey J."/>
            <person name="Minx P."/>
            <person name="Mitreva M."/>
            <person name="Roeseler W."/>
            <person name="Tian H."/>
            <person name="Witte H."/>
            <person name="Yang S.P."/>
            <person name="Wilson R.K."/>
            <person name="Sommer R.J."/>
        </authorList>
    </citation>
    <scope>NUCLEOTIDE SEQUENCE [LARGE SCALE GENOMIC DNA]</scope>
    <source>
        <strain evidence="2">PS312</strain>
    </source>
</reference>
<dbReference type="EnsemblMetazoa" id="PPA01878.1">
    <property type="protein sequence ID" value="PPA01878.1"/>
    <property type="gene ID" value="WBGene00091432"/>
</dbReference>
<name>A0A2A6CAH9_PRIPA</name>
<accession>A0A8R1U475</accession>
<protein>
    <submittedName>
        <fullName evidence="1">Uncharacterized protein</fullName>
    </submittedName>
</protein>
<dbReference type="Proteomes" id="UP000005239">
    <property type="component" value="Unassembled WGS sequence"/>
</dbReference>
<gene>
    <name evidence="1" type="primary">WBGene00091432</name>
</gene>
<evidence type="ECO:0000313" key="1">
    <source>
        <dbReference type="EnsemblMetazoa" id="PPA01878.1"/>
    </source>
</evidence>
<evidence type="ECO:0000313" key="2">
    <source>
        <dbReference type="Proteomes" id="UP000005239"/>
    </source>
</evidence>
<proteinExistence type="predicted"/>
<keyword evidence="2" id="KW-1185">Reference proteome</keyword>
<organism evidence="1 2">
    <name type="scientific">Pristionchus pacificus</name>
    <name type="common">Parasitic nematode worm</name>
    <dbReference type="NCBI Taxonomy" id="54126"/>
    <lineage>
        <taxon>Eukaryota</taxon>
        <taxon>Metazoa</taxon>
        <taxon>Ecdysozoa</taxon>
        <taxon>Nematoda</taxon>
        <taxon>Chromadorea</taxon>
        <taxon>Rhabditida</taxon>
        <taxon>Rhabditina</taxon>
        <taxon>Diplogasteromorpha</taxon>
        <taxon>Diplogasteroidea</taxon>
        <taxon>Neodiplogasteridae</taxon>
        <taxon>Pristionchus</taxon>
    </lineage>
</organism>
<dbReference type="InterPro" id="IPR013087">
    <property type="entry name" value="Znf_C2H2_type"/>
</dbReference>
<accession>A0A2A6CAH9</accession>
<dbReference type="AlphaFoldDB" id="A0A2A6CAH9"/>